<dbReference type="GO" id="GO:0019005">
    <property type="term" value="C:SCF ubiquitin ligase complex"/>
    <property type="evidence" value="ECO:0007669"/>
    <property type="project" value="TreeGrafter"/>
</dbReference>
<dbReference type="InterPro" id="IPR032675">
    <property type="entry name" value="LRR_dom_sf"/>
</dbReference>
<protein>
    <submittedName>
        <fullName evidence="4">Dynein regulatory complex subunit 6-like</fullName>
    </submittedName>
</protein>
<name>A0A9F2R4R8_PYTBI</name>
<keyword evidence="3" id="KW-1185">Reference proteome</keyword>
<dbReference type="RefSeq" id="XP_007436464.1">
    <property type="nucleotide sequence ID" value="XM_007436402.2"/>
</dbReference>
<accession>A0A9F2R4R8</accession>
<dbReference type="OrthoDB" id="61560at2759"/>
<dbReference type="InterPro" id="IPR057207">
    <property type="entry name" value="FBXL15_LRR"/>
</dbReference>
<dbReference type="InterPro" id="IPR001611">
    <property type="entry name" value="Leu-rich_rpt"/>
</dbReference>
<feature type="domain" description="F-box/LRR-repeat protein 15-like leucin rich repeat" evidence="2">
    <location>
        <begin position="186"/>
        <end position="333"/>
    </location>
</feature>
<dbReference type="KEGG" id="pbi:103068023"/>
<dbReference type="PANTHER" id="PTHR13318">
    <property type="entry name" value="PARTNER OF PAIRED, ISOFORM B-RELATED"/>
    <property type="match status" value="1"/>
</dbReference>
<dbReference type="GO" id="GO:0031146">
    <property type="term" value="P:SCF-dependent proteasomal ubiquitin-dependent protein catabolic process"/>
    <property type="evidence" value="ECO:0007669"/>
    <property type="project" value="TreeGrafter"/>
</dbReference>
<dbReference type="Proteomes" id="UP000695026">
    <property type="component" value="Unplaced"/>
</dbReference>
<dbReference type="SUPFAM" id="SSF52047">
    <property type="entry name" value="RNI-like"/>
    <property type="match status" value="2"/>
</dbReference>
<sequence>SFPNLQFLSIAYCRKFTDKGLHYLGNGRGCHKLIYLDISGCLQITVEGFRNIGNSCSGIQYLTVNEMPTLTDRCIQALVQKCKKIVSIEFNESLHVSDTGLSALDACELVKMKIKGSNRVTDLSFKVMSKFWPGMKHIYVADCQKITDVALKLIRPLDHIVILNLSGCIRISDSGIKSFVDGPSGPRLKELILANCCYISDSALLKVAERCLHLIYLNLFNCQAVNDAGIQSLTMIPSLAYINISRIGITDQALESLGKYWKIKEIILSECKMISDAGMKALCVDLKKLDYIDFSYCRHLSNITLKYLSFNCRRLTSLIVAGCPKINDTGIQFIAAGCSFLHYLDISGCKNITDKALKYLGKGCLQLRILKMLYCTNITRSAVLSYAPKLQKYEYNDDDPPLWFHYASGEEIVIPKKQKKGRHSSLGQRLSLSGSPGEKGSEQSKFPLIETITEQAVEESVISPGSLAEEPPKVSAV</sequence>
<organism evidence="3 4">
    <name type="scientific">Python bivittatus</name>
    <name type="common">Burmese python</name>
    <name type="synonym">Python molurus bivittatus</name>
    <dbReference type="NCBI Taxonomy" id="176946"/>
    <lineage>
        <taxon>Eukaryota</taxon>
        <taxon>Metazoa</taxon>
        <taxon>Chordata</taxon>
        <taxon>Craniata</taxon>
        <taxon>Vertebrata</taxon>
        <taxon>Euteleostomi</taxon>
        <taxon>Lepidosauria</taxon>
        <taxon>Squamata</taxon>
        <taxon>Bifurcata</taxon>
        <taxon>Unidentata</taxon>
        <taxon>Episquamata</taxon>
        <taxon>Toxicofera</taxon>
        <taxon>Serpentes</taxon>
        <taxon>Henophidia</taxon>
        <taxon>Pythonidae</taxon>
        <taxon>Python</taxon>
    </lineage>
</organism>
<dbReference type="SMART" id="SM00367">
    <property type="entry name" value="LRR_CC"/>
    <property type="match status" value="12"/>
</dbReference>
<dbReference type="GeneID" id="103068023"/>
<evidence type="ECO:0000313" key="4">
    <source>
        <dbReference type="RefSeq" id="XP_007436464.1"/>
    </source>
</evidence>
<feature type="non-terminal residue" evidence="4">
    <location>
        <position position="1"/>
    </location>
</feature>
<evidence type="ECO:0000259" key="2">
    <source>
        <dbReference type="Pfam" id="PF25372"/>
    </source>
</evidence>
<dbReference type="Pfam" id="PF13516">
    <property type="entry name" value="LRR_6"/>
    <property type="match status" value="1"/>
</dbReference>
<evidence type="ECO:0000313" key="3">
    <source>
        <dbReference type="Proteomes" id="UP000695026"/>
    </source>
</evidence>
<proteinExistence type="predicted"/>
<feature type="region of interest" description="Disordered" evidence="1">
    <location>
        <begin position="417"/>
        <end position="445"/>
    </location>
</feature>
<feature type="compositionally biased region" description="Low complexity" evidence="1">
    <location>
        <begin position="424"/>
        <end position="436"/>
    </location>
</feature>
<dbReference type="OMA" id="SITMACC"/>
<dbReference type="InterPro" id="IPR006553">
    <property type="entry name" value="Leu-rich_rpt_Cys-con_subtyp"/>
</dbReference>
<feature type="domain" description="F-box/LRR-repeat protein 15-like leucin rich repeat" evidence="2">
    <location>
        <begin position="71"/>
        <end position="179"/>
    </location>
</feature>
<reference evidence="4" key="1">
    <citation type="submission" date="2025-08" db="UniProtKB">
        <authorList>
            <consortium name="RefSeq"/>
        </authorList>
    </citation>
    <scope>IDENTIFICATION</scope>
    <source>
        <tissue evidence="4">Liver</tissue>
    </source>
</reference>
<gene>
    <name evidence="4" type="primary">LOC103068023</name>
</gene>
<dbReference type="Gene3D" id="3.80.10.10">
    <property type="entry name" value="Ribonuclease Inhibitor"/>
    <property type="match status" value="4"/>
</dbReference>
<dbReference type="AlphaFoldDB" id="A0A9F2R4R8"/>
<dbReference type="Pfam" id="PF25372">
    <property type="entry name" value="DUF7885"/>
    <property type="match status" value="2"/>
</dbReference>
<evidence type="ECO:0000256" key="1">
    <source>
        <dbReference type="SAM" id="MobiDB-lite"/>
    </source>
</evidence>